<dbReference type="AlphaFoldDB" id="A0A1H6Z8W4"/>
<keyword evidence="2" id="KW-1185">Reference proteome</keyword>
<sequence length="64" mass="7246">MTTSPVRSIVDEQLDEIRTVTVLTTQPLPEALGLPPETRLIDCRLRGALTIRGGRRYIEREVRS</sequence>
<name>A0A1H6Z8W4_9PSED</name>
<evidence type="ECO:0000313" key="1">
    <source>
        <dbReference type="EMBL" id="SEJ46112.1"/>
    </source>
</evidence>
<evidence type="ECO:0000313" key="2">
    <source>
        <dbReference type="Proteomes" id="UP000242930"/>
    </source>
</evidence>
<protein>
    <submittedName>
        <fullName evidence="1">Uncharacterized protein</fullName>
    </submittedName>
</protein>
<proteinExistence type="predicted"/>
<gene>
    <name evidence="1" type="ORF">SAMN05216201_10958</name>
</gene>
<dbReference type="Proteomes" id="UP000242930">
    <property type="component" value="Unassembled WGS sequence"/>
</dbReference>
<dbReference type="EMBL" id="FNZE01000009">
    <property type="protein sequence ID" value="SEJ46112.1"/>
    <property type="molecule type" value="Genomic_DNA"/>
</dbReference>
<dbReference type="STRING" id="915471.SAMN05216201_10958"/>
<reference evidence="2" key="1">
    <citation type="submission" date="2016-10" db="EMBL/GenBank/DDBJ databases">
        <authorList>
            <person name="Varghese N."/>
            <person name="Submissions S."/>
        </authorList>
    </citation>
    <scope>NUCLEOTIDE SEQUENCE [LARGE SCALE GENOMIC DNA]</scope>
    <source>
        <strain evidence="2">LMG 25967</strain>
    </source>
</reference>
<accession>A0A1H6Z8W4</accession>
<organism evidence="1 2">
    <name type="scientific">Pseudomonas linyingensis</name>
    <dbReference type="NCBI Taxonomy" id="915471"/>
    <lineage>
        <taxon>Bacteria</taxon>
        <taxon>Pseudomonadati</taxon>
        <taxon>Pseudomonadota</taxon>
        <taxon>Gammaproteobacteria</taxon>
        <taxon>Pseudomonadales</taxon>
        <taxon>Pseudomonadaceae</taxon>
        <taxon>Pseudomonas</taxon>
    </lineage>
</organism>
<dbReference type="RefSeq" id="WP_090311319.1">
    <property type="nucleotide sequence ID" value="NZ_FNZE01000009.1"/>
</dbReference>
<dbReference type="OrthoDB" id="6978942at2"/>